<comment type="caution">
    <text evidence="4">The sequence shown here is derived from an EMBL/GenBank/DDBJ whole genome shotgun (WGS) entry which is preliminary data.</text>
</comment>
<keyword evidence="2" id="KW-0175">Coiled coil</keyword>
<gene>
    <name evidence="4" type="ORF">DYB32_007143</name>
</gene>
<dbReference type="Proteomes" id="UP000285060">
    <property type="component" value="Unassembled WGS sequence"/>
</dbReference>
<dbReference type="InterPro" id="IPR019579">
    <property type="entry name" value="FAM161A/B"/>
</dbReference>
<protein>
    <submittedName>
        <fullName evidence="4">Uncharacterized protein</fullName>
    </submittedName>
</protein>
<dbReference type="VEuPathDB" id="FungiDB:H310_04793"/>
<dbReference type="EMBL" id="QUSY01000871">
    <property type="protein sequence ID" value="RHY26957.1"/>
    <property type="molecule type" value="Genomic_DNA"/>
</dbReference>
<dbReference type="PANTHER" id="PTHR21501">
    <property type="entry name" value="PROTEIN FAM-161"/>
    <property type="match status" value="1"/>
</dbReference>
<evidence type="ECO:0000256" key="2">
    <source>
        <dbReference type="ARBA" id="ARBA00023054"/>
    </source>
</evidence>
<name>A0A3R6ZLZ5_9STRA</name>
<dbReference type="GO" id="GO:0005929">
    <property type="term" value="C:cilium"/>
    <property type="evidence" value="ECO:0007669"/>
    <property type="project" value="TreeGrafter"/>
</dbReference>
<feature type="region of interest" description="Disordered" evidence="3">
    <location>
        <begin position="385"/>
        <end position="435"/>
    </location>
</feature>
<sequence length="521" mass="58850">MTKIFHRTTTSTTPESSPTGDITLRNQMRKCLLANEAKLLERKQKRVEEILHEEEERCAPFKARDAPPATEFDPDLLEYLRKERVAARAADLLASSKLPSRLADAATKAKPKASPTPRRVRIKAAPVPDFVMMQTEWKASLQRAKLKLNSTRVDAFSVTDPAKLAALQKKKQERLERQKLKDESARTAAEAERKRAYDKAMVAAKEPAQVVETEAQKLRTKAVQSKLKQRQLQEKAEERAQLKRMAKIKQLSKQVKAEVTNLEKQRRAEKGNFVDPEEAAKAKAEENKRSFQEAIQRNKERIMGAVAARPTLMERFAIDKKKDESKVDGCSTMICWRNSEQMCCFDQRQALAAVVSNVFGKNIAAFKGVLTDGEEDLVDAMNVTKKDDAGDDDYADDTESFASTRREKATPTATIHSVHGDAGTHTNDMPLLSNLDSYPLDPRGDAQSNPVYPRTLVRRETPLLERCGSSTVSDYHIADETELKPLSFEVEAQRYNVQMRSAHPFPTPDNRFNMRVIDEKH</sequence>
<dbReference type="GO" id="GO:0005856">
    <property type="term" value="C:cytoskeleton"/>
    <property type="evidence" value="ECO:0007669"/>
    <property type="project" value="UniProtKB-ARBA"/>
</dbReference>
<evidence type="ECO:0000313" key="4">
    <source>
        <dbReference type="EMBL" id="RHY26957.1"/>
    </source>
</evidence>
<feature type="compositionally biased region" description="Acidic residues" evidence="3">
    <location>
        <begin position="389"/>
        <end position="399"/>
    </location>
</feature>
<dbReference type="PANTHER" id="PTHR21501:SF1">
    <property type="entry name" value="PROTEIN FAM-161"/>
    <property type="match status" value="1"/>
</dbReference>
<organism evidence="4 5">
    <name type="scientific">Aphanomyces invadans</name>
    <dbReference type="NCBI Taxonomy" id="157072"/>
    <lineage>
        <taxon>Eukaryota</taxon>
        <taxon>Sar</taxon>
        <taxon>Stramenopiles</taxon>
        <taxon>Oomycota</taxon>
        <taxon>Saprolegniomycetes</taxon>
        <taxon>Saprolegniales</taxon>
        <taxon>Verrucalvaceae</taxon>
        <taxon>Aphanomyces</taxon>
    </lineage>
</organism>
<evidence type="ECO:0000313" key="5">
    <source>
        <dbReference type="Proteomes" id="UP000285060"/>
    </source>
</evidence>
<evidence type="ECO:0000256" key="3">
    <source>
        <dbReference type="SAM" id="MobiDB-lite"/>
    </source>
</evidence>
<accession>A0A3R6ZLZ5</accession>
<feature type="region of interest" description="Disordered" evidence="3">
    <location>
        <begin position="267"/>
        <end position="289"/>
    </location>
</feature>
<dbReference type="Pfam" id="PF10595">
    <property type="entry name" value="FAM161A_B"/>
    <property type="match status" value="1"/>
</dbReference>
<dbReference type="AlphaFoldDB" id="A0A3R6ZLZ5"/>
<reference evidence="4 5" key="1">
    <citation type="submission" date="2018-08" db="EMBL/GenBank/DDBJ databases">
        <title>Aphanomyces genome sequencing and annotation.</title>
        <authorList>
            <person name="Minardi D."/>
            <person name="Oidtmann B."/>
            <person name="Van Der Giezen M."/>
            <person name="Studholme D.J."/>
        </authorList>
    </citation>
    <scope>NUCLEOTIDE SEQUENCE [LARGE SCALE GENOMIC DNA]</scope>
    <source>
        <strain evidence="4 5">NJM0002</strain>
    </source>
</reference>
<feature type="region of interest" description="Disordered" evidence="3">
    <location>
        <begin position="169"/>
        <end position="192"/>
    </location>
</feature>
<keyword evidence="5" id="KW-1185">Reference proteome</keyword>
<feature type="compositionally biased region" description="Low complexity" evidence="3">
    <location>
        <begin position="8"/>
        <end position="19"/>
    </location>
</feature>
<proteinExistence type="inferred from homology"/>
<dbReference type="InterPro" id="IPR051655">
    <property type="entry name" value="FAM161"/>
</dbReference>
<feature type="region of interest" description="Disordered" evidence="3">
    <location>
        <begin position="1"/>
        <end position="24"/>
    </location>
</feature>
<feature type="compositionally biased region" description="Basic and acidic residues" evidence="3">
    <location>
        <begin position="173"/>
        <end position="192"/>
    </location>
</feature>
<comment type="similarity">
    <text evidence="1">Belongs to the FAM161 family.</text>
</comment>
<dbReference type="GO" id="GO:0044782">
    <property type="term" value="P:cilium organization"/>
    <property type="evidence" value="ECO:0007669"/>
    <property type="project" value="TreeGrafter"/>
</dbReference>
<evidence type="ECO:0000256" key="1">
    <source>
        <dbReference type="ARBA" id="ARBA00006663"/>
    </source>
</evidence>